<feature type="compositionally biased region" description="Basic and acidic residues" evidence="1">
    <location>
        <begin position="11"/>
        <end position="21"/>
    </location>
</feature>
<feature type="region of interest" description="Disordered" evidence="1">
    <location>
        <begin position="1"/>
        <end position="21"/>
    </location>
</feature>
<reference evidence="2 3" key="1">
    <citation type="submission" date="2015-10" db="EMBL/GenBank/DDBJ databases">
        <title>Genomic differences between typical nodule nitrogen-fixing rhizobial strains and those coming from bean seeds.</title>
        <authorList>
            <person name="Peralta H."/>
            <person name="Aguilar-Vera A."/>
            <person name="Diaz R."/>
            <person name="Mora Y."/>
            <person name="Martinez-Batallar G."/>
            <person name="Salazar E."/>
            <person name="Vargas-Lagunas C."/>
            <person name="Encarnacion S."/>
            <person name="Girard L."/>
            <person name="Mora J."/>
        </authorList>
    </citation>
    <scope>NUCLEOTIDE SEQUENCE [LARGE SCALE GENOMIC DNA]</scope>
    <source>
        <strain evidence="2 3">CFNEI 73</strain>
    </source>
</reference>
<keyword evidence="3" id="KW-1185">Reference proteome</keyword>
<evidence type="ECO:0000256" key="1">
    <source>
        <dbReference type="SAM" id="MobiDB-lite"/>
    </source>
</evidence>
<dbReference type="KEGG" id="same:SAMCFNEI73_Ch2320"/>
<evidence type="ECO:0000313" key="2">
    <source>
        <dbReference type="EMBL" id="APG91601.1"/>
    </source>
</evidence>
<dbReference type="RefSeq" id="WP_234782239.1">
    <property type="nucleotide sequence ID" value="NZ_CP013107.1"/>
</dbReference>
<accession>A0A1L3LNE1</accession>
<sequence length="450" mass="47706">MLRGNVLNADDLERHPSNEESHGNITGFLARLPGRFAGVLVIIVCWQQSTNVRADESTTAMLTSGDAPTFSWDFGARWEDVDTPDLFSNVIFPGTSGQLEPPDTIGLRTNLSFRLPLQDAGMGPFFLEWDAALSRASGSSGRVVQPTGNGFDLTAGEPAGGIISLATGRDLVGATAAGTIHFTDSSGDDAQIMAFAHSPAGSNAITQYATSGTQTGAAFLALVTSGDTPSAAAYAAFADDRGLFFQALGDLDGSVVRSTIEQQAHDFDQTLWLGAALELANGWTITPRFGPTYRSTRRDTTFRTEVDIAESIKSGVAIPAVGYREKVNLSADYYGVLTGFSAEAPMAENLLLRINVNGGVAHYRARLDNRATAILPGADITLSASEQGRRGGTFLADVSAAMIFSSSKSLSLKFEAGTSFLADVPIYRSGKLATEDAQSYYLAVGLEHRF</sequence>
<proteinExistence type="predicted"/>
<protein>
    <submittedName>
        <fullName evidence="2">Uncharacterized protein</fullName>
    </submittedName>
</protein>
<dbReference type="Proteomes" id="UP000182306">
    <property type="component" value="Chromosome"/>
</dbReference>
<name>A0A1L3LNE1_9HYPH</name>
<dbReference type="AlphaFoldDB" id="A0A1L3LNE1"/>
<dbReference type="EMBL" id="CP013107">
    <property type="protein sequence ID" value="APG91601.1"/>
    <property type="molecule type" value="Genomic_DNA"/>
</dbReference>
<evidence type="ECO:0000313" key="3">
    <source>
        <dbReference type="Proteomes" id="UP000182306"/>
    </source>
</evidence>
<gene>
    <name evidence="2" type="ORF">SAMCFNEI73_Ch2320</name>
</gene>
<organism evidence="2 3">
    <name type="scientific">Sinorhizobium americanum</name>
    <dbReference type="NCBI Taxonomy" id="194963"/>
    <lineage>
        <taxon>Bacteria</taxon>
        <taxon>Pseudomonadati</taxon>
        <taxon>Pseudomonadota</taxon>
        <taxon>Alphaproteobacteria</taxon>
        <taxon>Hyphomicrobiales</taxon>
        <taxon>Rhizobiaceae</taxon>
        <taxon>Sinorhizobium/Ensifer group</taxon>
        <taxon>Sinorhizobium</taxon>
    </lineage>
</organism>